<evidence type="ECO:0000259" key="6">
    <source>
        <dbReference type="PROSITE" id="PS50280"/>
    </source>
</evidence>
<keyword evidence="9" id="KW-1185">Reference proteome</keyword>
<name>A0A226CSR4_FOLCA</name>
<dbReference type="Proteomes" id="UP000198287">
    <property type="component" value="Unassembled WGS sequence"/>
</dbReference>
<keyword evidence="1" id="KW-0479">Metal-binding</keyword>
<dbReference type="Pfam" id="PF01753">
    <property type="entry name" value="zf-MYND"/>
    <property type="match status" value="1"/>
</dbReference>
<dbReference type="InterPro" id="IPR053010">
    <property type="entry name" value="SET_SmydA-8"/>
</dbReference>
<sequence length="682" mass="75903">MGKASKAKTAAAAKNVTKPASEKKENPESDSISISKDDSNKNNFKCGVHDCPVPAVSRCGGCQKVGYCSKEHQKLHWKDHKGDCCGWKVSENKRLGRFLIAVRDVKPGEIIMQEKPLIITPPKITLPVCLGCYSEFKPDGVVTDDGKGVKPHACQNGCGFPMCKSPLCCNSQDHKAECALAKSRGKVTIKYADGEHPLYQLIGILRALGLKDKNPDVFEKLVNLEANVEKREEFVKAMEAEEGGGGGPGGSSTSNSTELKPAAGVKLIHDFFQRTDVTEEWIVKLIGIIETNGHEIPIPDLDGHINRRVIGVYHNSSYLEHNCRPNCVKTWDLSTKEIVIRASTPIKKGDHLSISYVDPLWGTADRLSLLRMTKFFTCHCDRCKDPTELGCHVSSLRCQHLKCMNIPTSEKRGLVAPLDPFKPDGDWKCLTCKEDYNVAYVNSLIQKAGQEMDQLHDKIGDIAAKEDFVKQFSKTLSPNHFYLLEVKVELAQLYGRTSEEPLHMMSPKNLVRKINLCEELLVTLNIIYPGYNRLRALIIYELQAAVFMLSQLRRSCGDISLETHLEELMQCGKWMTEVIKVLGWESQHSIERKRAAGAERDLDNLRKAVLSLQNLPEPTATLSVDKVAAAGSRNENAKPPSSPKKGGEKELSSLDKDLEKDILEIERSHLTADDDSFIEEVF</sequence>
<organism evidence="8 9">
    <name type="scientific">Folsomia candida</name>
    <name type="common">Springtail</name>
    <dbReference type="NCBI Taxonomy" id="158441"/>
    <lineage>
        <taxon>Eukaryota</taxon>
        <taxon>Metazoa</taxon>
        <taxon>Ecdysozoa</taxon>
        <taxon>Arthropoda</taxon>
        <taxon>Hexapoda</taxon>
        <taxon>Collembola</taxon>
        <taxon>Entomobryomorpha</taxon>
        <taxon>Isotomoidea</taxon>
        <taxon>Isotomidae</taxon>
        <taxon>Proisotominae</taxon>
        <taxon>Folsomia</taxon>
    </lineage>
</organism>
<dbReference type="STRING" id="158441.A0A226CSR4"/>
<feature type="compositionally biased region" description="Low complexity" evidence="5">
    <location>
        <begin position="1"/>
        <end position="19"/>
    </location>
</feature>
<dbReference type="AlphaFoldDB" id="A0A226CSR4"/>
<keyword evidence="2 4" id="KW-0863">Zinc-finger</keyword>
<dbReference type="SUPFAM" id="SSF82199">
    <property type="entry name" value="SET domain"/>
    <property type="match status" value="1"/>
</dbReference>
<reference evidence="8 9" key="1">
    <citation type="submission" date="2015-12" db="EMBL/GenBank/DDBJ databases">
        <title>The genome of Folsomia candida.</title>
        <authorList>
            <person name="Faddeeva A."/>
            <person name="Derks M.F."/>
            <person name="Anvar Y."/>
            <person name="Smit S."/>
            <person name="Van Straalen N."/>
            <person name="Roelofs D."/>
        </authorList>
    </citation>
    <scope>NUCLEOTIDE SEQUENCE [LARGE SCALE GENOMIC DNA]</scope>
    <source>
        <strain evidence="8 9">VU population</strain>
        <tissue evidence="8">Whole body</tissue>
    </source>
</reference>
<dbReference type="GO" id="GO:0008276">
    <property type="term" value="F:protein methyltransferase activity"/>
    <property type="evidence" value="ECO:0007669"/>
    <property type="project" value="UniProtKB-ARBA"/>
</dbReference>
<dbReference type="CDD" id="cd20071">
    <property type="entry name" value="SET_SMYD"/>
    <property type="match status" value="1"/>
</dbReference>
<protein>
    <submittedName>
        <fullName evidence="8">Protein msta, isoform A</fullName>
    </submittedName>
</protein>
<evidence type="ECO:0000256" key="4">
    <source>
        <dbReference type="PROSITE-ProRule" id="PRU00134"/>
    </source>
</evidence>
<dbReference type="SMART" id="SM00317">
    <property type="entry name" value="SET"/>
    <property type="match status" value="1"/>
</dbReference>
<dbReference type="InterPro" id="IPR046341">
    <property type="entry name" value="SET_dom_sf"/>
</dbReference>
<dbReference type="SUPFAM" id="SSF144232">
    <property type="entry name" value="HIT/MYND zinc finger-like"/>
    <property type="match status" value="1"/>
</dbReference>
<evidence type="ECO:0000256" key="1">
    <source>
        <dbReference type="ARBA" id="ARBA00022723"/>
    </source>
</evidence>
<dbReference type="Pfam" id="PF00856">
    <property type="entry name" value="SET"/>
    <property type="match status" value="1"/>
</dbReference>
<feature type="domain" description="SET" evidence="6">
    <location>
        <begin position="85"/>
        <end position="357"/>
    </location>
</feature>
<feature type="domain" description="MYND-type" evidence="7">
    <location>
        <begin position="43"/>
        <end position="84"/>
    </location>
</feature>
<comment type="caution">
    <text evidence="8">The sequence shown here is derived from an EMBL/GenBank/DDBJ whole genome shotgun (WGS) entry which is preliminary data.</text>
</comment>
<dbReference type="EMBL" id="LNIX01000129">
    <property type="protein sequence ID" value="OXA36525.1"/>
    <property type="molecule type" value="Genomic_DNA"/>
</dbReference>
<evidence type="ECO:0000259" key="7">
    <source>
        <dbReference type="PROSITE" id="PS50865"/>
    </source>
</evidence>
<evidence type="ECO:0000313" key="8">
    <source>
        <dbReference type="EMBL" id="OXA36525.1"/>
    </source>
</evidence>
<dbReference type="PANTHER" id="PTHR46455">
    <property type="entry name" value="SET AND MYND DOMAIN CONTAINING, ARTHROPOD-SPECIFIC, MEMBER 4, ISOFORM A"/>
    <property type="match status" value="1"/>
</dbReference>
<dbReference type="GO" id="GO:0008170">
    <property type="term" value="F:N-methyltransferase activity"/>
    <property type="evidence" value="ECO:0007669"/>
    <property type="project" value="UniProtKB-ARBA"/>
</dbReference>
<dbReference type="InterPro" id="IPR001214">
    <property type="entry name" value="SET_dom"/>
</dbReference>
<dbReference type="InterPro" id="IPR002893">
    <property type="entry name" value="Znf_MYND"/>
</dbReference>
<dbReference type="OMA" id="WERIIAY"/>
<dbReference type="OrthoDB" id="5952526at2759"/>
<dbReference type="Gene3D" id="2.170.270.10">
    <property type="entry name" value="SET domain"/>
    <property type="match status" value="1"/>
</dbReference>
<evidence type="ECO:0000256" key="2">
    <source>
        <dbReference type="ARBA" id="ARBA00022771"/>
    </source>
</evidence>
<accession>A0A226CSR4</accession>
<keyword evidence="3" id="KW-0862">Zinc</keyword>
<dbReference type="PANTHER" id="PTHR46455:SF4">
    <property type="entry name" value="GH11294P"/>
    <property type="match status" value="1"/>
</dbReference>
<dbReference type="GO" id="GO:0008270">
    <property type="term" value="F:zinc ion binding"/>
    <property type="evidence" value="ECO:0007669"/>
    <property type="project" value="UniProtKB-KW"/>
</dbReference>
<dbReference type="PROSITE" id="PS50280">
    <property type="entry name" value="SET"/>
    <property type="match status" value="1"/>
</dbReference>
<feature type="region of interest" description="Disordered" evidence="5">
    <location>
        <begin position="1"/>
        <end position="36"/>
    </location>
</feature>
<dbReference type="Gene3D" id="1.10.220.160">
    <property type="match status" value="1"/>
</dbReference>
<dbReference type="Gene3D" id="6.10.140.2220">
    <property type="match status" value="2"/>
</dbReference>
<dbReference type="GO" id="GO:0008757">
    <property type="term" value="F:S-adenosylmethionine-dependent methyltransferase activity"/>
    <property type="evidence" value="ECO:0007669"/>
    <property type="project" value="UniProtKB-ARBA"/>
</dbReference>
<dbReference type="PROSITE" id="PS50865">
    <property type="entry name" value="ZF_MYND_2"/>
    <property type="match status" value="1"/>
</dbReference>
<evidence type="ECO:0000256" key="5">
    <source>
        <dbReference type="SAM" id="MobiDB-lite"/>
    </source>
</evidence>
<gene>
    <name evidence="8" type="ORF">Fcan01_28710</name>
</gene>
<evidence type="ECO:0000313" key="9">
    <source>
        <dbReference type="Proteomes" id="UP000198287"/>
    </source>
</evidence>
<proteinExistence type="predicted"/>
<evidence type="ECO:0000256" key="3">
    <source>
        <dbReference type="ARBA" id="ARBA00022833"/>
    </source>
</evidence>
<feature type="region of interest" description="Disordered" evidence="5">
    <location>
        <begin position="630"/>
        <end position="653"/>
    </location>
</feature>